<feature type="signal peptide" evidence="1">
    <location>
        <begin position="1"/>
        <end position="26"/>
    </location>
</feature>
<dbReference type="AlphaFoldDB" id="A0A916K1L9"/>
<evidence type="ECO:0008006" key="4">
    <source>
        <dbReference type="Google" id="ProtNLM"/>
    </source>
</evidence>
<reference evidence="2" key="1">
    <citation type="submission" date="2021-06" db="EMBL/GenBank/DDBJ databases">
        <authorList>
            <person name="Criscuolo A."/>
        </authorList>
    </citation>
    <scope>NUCLEOTIDE SEQUENCE</scope>
    <source>
        <strain evidence="2">CIP111600</strain>
    </source>
</reference>
<protein>
    <recommendedName>
        <fullName evidence="4">Translocation protein TolB</fullName>
    </recommendedName>
</protein>
<gene>
    <name evidence="2" type="ORF">PAESOLCIP111_02076</name>
</gene>
<dbReference type="InterPro" id="IPR024987">
    <property type="entry name" value="DUF3889"/>
</dbReference>
<name>A0A916K1L9_9BACL</name>
<keyword evidence="1" id="KW-0732">Signal</keyword>
<organism evidence="2 3">
    <name type="scientific">Paenibacillus solanacearum</name>
    <dbReference type="NCBI Taxonomy" id="2048548"/>
    <lineage>
        <taxon>Bacteria</taxon>
        <taxon>Bacillati</taxon>
        <taxon>Bacillota</taxon>
        <taxon>Bacilli</taxon>
        <taxon>Bacillales</taxon>
        <taxon>Paenibacillaceae</taxon>
        <taxon>Paenibacillus</taxon>
    </lineage>
</organism>
<evidence type="ECO:0000256" key="1">
    <source>
        <dbReference type="SAM" id="SignalP"/>
    </source>
</evidence>
<dbReference type="PANTHER" id="PTHR36842:SF1">
    <property type="entry name" value="PROTEIN TOLB"/>
    <property type="match status" value="1"/>
</dbReference>
<dbReference type="EMBL" id="CAJVAS010000007">
    <property type="protein sequence ID" value="CAG7618038.1"/>
    <property type="molecule type" value="Genomic_DNA"/>
</dbReference>
<feature type="chain" id="PRO_5038011057" description="Translocation protein TolB" evidence="1">
    <location>
        <begin position="27"/>
        <end position="520"/>
    </location>
</feature>
<proteinExistence type="predicted"/>
<dbReference type="PANTHER" id="PTHR36842">
    <property type="entry name" value="PROTEIN TOLB HOMOLOG"/>
    <property type="match status" value="1"/>
</dbReference>
<dbReference type="RefSeq" id="WP_218091867.1">
    <property type="nucleotide sequence ID" value="NZ_CAJVAS010000007.1"/>
</dbReference>
<dbReference type="Proteomes" id="UP000693672">
    <property type="component" value="Unassembled WGS sequence"/>
</dbReference>
<accession>A0A916K1L9</accession>
<evidence type="ECO:0000313" key="3">
    <source>
        <dbReference type="Proteomes" id="UP000693672"/>
    </source>
</evidence>
<sequence length="520" mass="58751">MKMLRPVIWALLCTMLLGGFGAPAHAGSEPEALKAAFIRDGDLWVKQGEEERRLTNEGRASSPKWSHDGEFIAYTEGEDEQRELRIYSLRANQPLSVYRGAGYHYEWAPDRNTIAFQIDRVLNTSDIRIDAAEPFVNVSLGVGNFSWLPDGSGFLVSADAQLLPTGWTGVKLYKVPADAKLDRKRMKLLFSLPPENDDFFAVSTSRFKWSSDRKWIAFIAEPTASWSADSNTLCLLSSDARVFHTAGHMLRNEQWFKWAPKRSELAYIEGEGRIATQNKRLRIKVLPSFLPQSYTPKGSVDRGLTWVDDRTIVVSRSAESEWNNDPKLRPLPSLYRVDTSVKSAAGQAQSQVKLTSPPVNTGDFDPQYLPGAGRLTWVRSDRQHGEVWTARADGSEAKRYIARIGGGDGYYESWSWESVLAWYEPAIHTRRTAAGIAEGAVPDYAKWGRLAVKETADRYKGAKIKDYRYIGRRKPGTGITEEQFKLWLAQDNREFGVFVHIRFETSTEKVISVKFRESAH</sequence>
<keyword evidence="3" id="KW-1185">Reference proteome</keyword>
<evidence type="ECO:0000313" key="2">
    <source>
        <dbReference type="EMBL" id="CAG7618038.1"/>
    </source>
</evidence>
<dbReference type="Pfam" id="PF13028">
    <property type="entry name" value="DUF3889"/>
    <property type="match status" value="1"/>
</dbReference>
<comment type="caution">
    <text evidence="2">The sequence shown here is derived from an EMBL/GenBank/DDBJ whole genome shotgun (WGS) entry which is preliminary data.</text>
</comment>